<keyword evidence="1" id="KW-0812">Transmembrane</keyword>
<feature type="transmembrane region" description="Helical" evidence="1">
    <location>
        <begin position="36"/>
        <end position="54"/>
    </location>
</feature>
<gene>
    <name evidence="2" type="ORF">NT6N_24890</name>
</gene>
<organism evidence="2">
    <name type="scientific">Oceaniferula spumae</name>
    <dbReference type="NCBI Taxonomy" id="2979115"/>
    <lineage>
        <taxon>Bacteria</taxon>
        <taxon>Pseudomonadati</taxon>
        <taxon>Verrucomicrobiota</taxon>
        <taxon>Verrucomicrobiia</taxon>
        <taxon>Verrucomicrobiales</taxon>
        <taxon>Verrucomicrobiaceae</taxon>
        <taxon>Oceaniferula</taxon>
    </lineage>
</organism>
<evidence type="ECO:0000313" key="2">
    <source>
        <dbReference type="EMBL" id="BDS07449.1"/>
    </source>
</evidence>
<accession>A0AAT9FN69</accession>
<evidence type="ECO:0000256" key="1">
    <source>
        <dbReference type="SAM" id="Phobius"/>
    </source>
</evidence>
<reference evidence="2" key="1">
    <citation type="submission" date="2024-07" db="EMBL/GenBank/DDBJ databases">
        <title>Complete genome sequence of Verrucomicrobiaceae bacterium NT6N.</title>
        <authorList>
            <person name="Huang C."/>
            <person name="Takami H."/>
            <person name="Hamasaki K."/>
        </authorList>
    </citation>
    <scope>NUCLEOTIDE SEQUENCE</scope>
    <source>
        <strain evidence="2">NT6N</strain>
    </source>
</reference>
<keyword evidence="1" id="KW-0472">Membrane</keyword>
<sequence>MKKDKQSMTSIPGLALLGLLATGVIGIWHTFASFNALGLIAAAISFGILAIVSFM</sequence>
<keyword evidence="1" id="KW-1133">Transmembrane helix</keyword>
<name>A0AAT9FN69_9BACT</name>
<proteinExistence type="predicted"/>
<dbReference type="EMBL" id="AP026866">
    <property type="protein sequence ID" value="BDS07449.1"/>
    <property type="molecule type" value="Genomic_DNA"/>
</dbReference>
<dbReference type="AlphaFoldDB" id="A0AAT9FN69"/>
<protein>
    <submittedName>
        <fullName evidence="2">Uncharacterized protein</fullName>
    </submittedName>
</protein>
<dbReference type="KEGG" id="osu:NT6N_24890"/>